<name>A0A7C9BGU6_9BACT</name>
<evidence type="ECO:0000313" key="4">
    <source>
        <dbReference type="Proteomes" id="UP000479293"/>
    </source>
</evidence>
<keyword evidence="4" id="KW-1185">Reference proteome</keyword>
<dbReference type="PANTHER" id="PTHR45526:SF1">
    <property type="entry name" value="TRANSCRIPTIONAL REGULATORY PROTEIN DCUR-RELATED"/>
    <property type="match status" value="1"/>
</dbReference>
<gene>
    <name evidence="3" type="ORF">GBK04_05140</name>
</gene>
<dbReference type="CDD" id="cd00156">
    <property type="entry name" value="REC"/>
    <property type="match status" value="1"/>
</dbReference>
<dbReference type="GO" id="GO:0000156">
    <property type="term" value="F:phosphorelay response regulator activity"/>
    <property type="evidence" value="ECO:0007669"/>
    <property type="project" value="TreeGrafter"/>
</dbReference>
<dbReference type="AlphaFoldDB" id="A0A7C9BGU6"/>
<evidence type="ECO:0000256" key="1">
    <source>
        <dbReference type="PROSITE-ProRule" id="PRU00169"/>
    </source>
</evidence>
<feature type="domain" description="Response regulatory" evidence="2">
    <location>
        <begin position="2"/>
        <end position="117"/>
    </location>
</feature>
<reference evidence="3 4" key="1">
    <citation type="submission" date="2019-10" db="EMBL/GenBank/DDBJ databases">
        <title>Draft Genome Sequence of Cytophagaceae sp. SJW1-29.</title>
        <authorList>
            <person name="Choi A."/>
        </authorList>
    </citation>
    <scope>NUCLEOTIDE SEQUENCE [LARGE SCALE GENOMIC DNA]</scope>
    <source>
        <strain evidence="3 4">SJW1-29</strain>
    </source>
</reference>
<protein>
    <submittedName>
        <fullName evidence="3">Response regulator</fullName>
    </submittedName>
</protein>
<dbReference type="InterPro" id="IPR051271">
    <property type="entry name" value="2C-system_Tx_regulators"/>
</dbReference>
<dbReference type="InterPro" id="IPR011006">
    <property type="entry name" value="CheY-like_superfamily"/>
</dbReference>
<dbReference type="SMART" id="SM00448">
    <property type="entry name" value="REC"/>
    <property type="match status" value="1"/>
</dbReference>
<dbReference type="EMBL" id="WHLY01000002">
    <property type="protein sequence ID" value="MPR32755.1"/>
    <property type="molecule type" value="Genomic_DNA"/>
</dbReference>
<keyword evidence="1" id="KW-0597">Phosphoprotein</keyword>
<dbReference type="PANTHER" id="PTHR45526">
    <property type="entry name" value="TRANSCRIPTIONAL REGULATORY PROTEIN DPIA"/>
    <property type="match status" value="1"/>
</dbReference>
<evidence type="ECO:0000313" key="3">
    <source>
        <dbReference type="EMBL" id="MPR32755.1"/>
    </source>
</evidence>
<evidence type="ECO:0000259" key="2">
    <source>
        <dbReference type="PROSITE" id="PS50110"/>
    </source>
</evidence>
<accession>A0A7C9BGU6</accession>
<dbReference type="SUPFAM" id="SSF52172">
    <property type="entry name" value="CheY-like"/>
    <property type="match status" value="1"/>
</dbReference>
<comment type="caution">
    <text evidence="3">The sequence shown here is derived from an EMBL/GenBank/DDBJ whole genome shotgun (WGS) entry which is preliminary data.</text>
</comment>
<dbReference type="InterPro" id="IPR001789">
    <property type="entry name" value="Sig_transdc_resp-reg_receiver"/>
</dbReference>
<dbReference type="PROSITE" id="PS50110">
    <property type="entry name" value="RESPONSE_REGULATORY"/>
    <property type="match status" value="1"/>
</dbReference>
<dbReference type="Gene3D" id="3.40.50.2300">
    <property type="match status" value="1"/>
</dbReference>
<proteinExistence type="predicted"/>
<dbReference type="Pfam" id="PF00072">
    <property type="entry name" value="Response_reg"/>
    <property type="match status" value="1"/>
</dbReference>
<feature type="modified residue" description="4-aspartylphosphate" evidence="1">
    <location>
        <position position="55"/>
    </location>
</feature>
<dbReference type="RefSeq" id="WP_152757469.1">
    <property type="nucleotide sequence ID" value="NZ_WHLY01000002.1"/>
</dbReference>
<sequence length="126" mass="14513">MKIVIIEDEIELGQLIQNFLRKKILETPNLVKTATNLHDGLMYIDELHPDWIFLDNNLPDGKGINVIEQIKQSHSSRLIMMSAMSNLKEEAFRRGVDYFMDKPISFVEIRRILGGELPSSQESVNE</sequence>
<dbReference type="Proteomes" id="UP000479293">
    <property type="component" value="Unassembled WGS sequence"/>
</dbReference>
<organism evidence="3 4">
    <name type="scientific">Salmonirosea aquatica</name>
    <dbReference type="NCBI Taxonomy" id="2654236"/>
    <lineage>
        <taxon>Bacteria</taxon>
        <taxon>Pseudomonadati</taxon>
        <taxon>Bacteroidota</taxon>
        <taxon>Cytophagia</taxon>
        <taxon>Cytophagales</taxon>
        <taxon>Spirosomataceae</taxon>
        <taxon>Salmonirosea</taxon>
    </lineage>
</organism>